<evidence type="ECO:0000313" key="5">
    <source>
        <dbReference type="Proteomes" id="UP001280121"/>
    </source>
</evidence>
<organism evidence="4 5">
    <name type="scientific">Dipteronia dyeriana</name>
    <dbReference type="NCBI Taxonomy" id="168575"/>
    <lineage>
        <taxon>Eukaryota</taxon>
        <taxon>Viridiplantae</taxon>
        <taxon>Streptophyta</taxon>
        <taxon>Embryophyta</taxon>
        <taxon>Tracheophyta</taxon>
        <taxon>Spermatophyta</taxon>
        <taxon>Magnoliopsida</taxon>
        <taxon>eudicotyledons</taxon>
        <taxon>Gunneridae</taxon>
        <taxon>Pentapetalae</taxon>
        <taxon>rosids</taxon>
        <taxon>malvids</taxon>
        <taxon>Sapindales</taxon>
        <taxon>Sapindaceae</taxon>
        <taxon>Hippocastanoideae</taxon>
        <taxon>Acereae</taxon>
        <taxon>Dipteronia</taxon>
    </lineage>
</organism>
<dbReference type="AlphaFoldDB" id="A0AAD9U7J2"/>
<dbReference type="EMBL" id="JANJYI010000005">
    <property type="protein sequence ID" value="KAK2649018.1"/>
    <property type="molecule type" value="Genomic_DNA"/>
</dbReference>
<dbReference type="PANTHER" id="PTHR47936">
    <property type="entry name" value="PPR_LONG DOMAIN-CONTAINING PROTEIN"/>
    <property type="match status" value="1"/>
</dbReference>
<keyword evidence="5" id="KW-1185">Reference proteome</keyword>
<evidence type="ECO:0000256" key="3">
    <source>
        <dbReference type="PROSITE-ProRule" id="PRU00708"/>
    </source>
</evidence>
<comment type="similarity">
    <text evidence="1">Belongs to the PPR family. P subfamily.</text>
</comment>
<dbReference type="GO" id="GO:0031930">
    <property type="term" value="P:mitochondria-nucleus signaling pathway"/>
    <property type="evidence" value="ECO:0007669"/>
    <property type="project" value="TreeGrafter"/>
</dbReference>
<evidence type="ECO:0008006" key="6">
    <source>
        <dbReference type="Google" id="ProtNLM"/>
    </source>
</evidence>
<proteinExistence type="inferred from homology"/>
<accession>A0AAD9U7J2</accession>
<comment type="caution">
    <text evidence="4">The sequence shown here is derived from an EMBL/GenBank/DDBJ whole genome shotgun (WGS) entry which is preliminary data.</text>
</comment>
<gene>
    <name evidence="4" type="ORF">Ddye_016507</name>
</gene>
<dbReference type="PANTHER" id="PTHR47936:SF1">
    <property type="entry name" value="PENTATRICOPEPTIDE REPEAT-CONTAINING PROTEIN GUN1, CHLOROPLASTIC"/>
    <property type="match status" value="1"/>
</dbReference>
<evidence type="ECO:0000256" key="1">
    <source>
        <dbReference type="ARBA" id="ARBA00007626"/>
    </source>
</evidence>
<dbReference type="Gene3D" id="1.25.40.10">
    <property type="entry name" value="Tetratricopeptide repeat domain"/>
    <property type="match status" value="1"/>
</dbReference>
<reference evidence="4" key="1">
    <citation type="journal article" date="2023" name="Plant J.">
        <title>Genome sequences and population genomics provide insights into the demographic history, inbreeding, and mutation load of two 'living fossil' tree species of Dipteronia.</title>
        <authorList>
            <person name="Feng Y."/>
            <person name="Comes H.P."/>
            <person name="Chen J."/>
            <person name="Zhu S."/>
            <person name="Lu R."/>
            <person name="Zhang X."/>
            <person name="Li P."/>
            <person name="Qiu J."/>
            <person name="Olsen K.M."/>
            <person name="Qiu Y."/>
        </authorList>
    </citation>
    <scope>NUCLEOTIDE SEQUENCE</scope>
    <source>
        <strain evidence="4">KIB01</strain>
    </source>
</reference>
<sequence>MQEMGWSPNIVIYTPLNDECCKNGDLERAKILFRGMEELGLVTNQYTYTILIDWLFKKELQKDAFEMDEKMQLNGIGIGRNGLPRIPSLAQPRYLDTVVGARRSLCTLPGYPNGTPTMTCYPVEV</sequence>
<protein>
    <recommendedName>
        <fullName evidence="6">Pentatricopeptide repeat-containing protein</fullName>
    </recommendedName>
</protein>
<dbReference type="Proteomes" id="UP001280121">
    <property type="component" value="Unassembled WGS sequence"/>
</dbReference>
<evidence type="ECO:0000256" key="2">
    <source>
        <dbReference type="ARBA" id="ARBA00022737"/>
    </source>
</evidence>
<dbReference type="Pfam" id="PF13041">
    <property type="entry name" value="PPR_2"/>
    <property type="match status" value="1"/>
</dbReference>
<keyword evidence="2" id="KW-0677">Repeat</keyword>
<evidence type="ECO:0000313" key="4">
    <source>
        <dbReference type="EMBL" id="KAK2649018.1"/>
    </source>
</evidence>
<feature type="repeat" description="PPR" evidence="3">
    <location>
        <begin position="9"/>
        <end position="43"/>
    </location>
</feature>
<name>A0AAD9U7J2_9ROSI</name>
<dbReference type="GO" id="GO:0010019">
    <property type="term" value="P:chloroplast-nucleus signaling pathway"/>
    <property type="evidence" value="ECO:0007669"/>
    <property type="project" value="TreeGrafter"/>
</dbReference>
<dbReference type="GO" id="GO:0009507">
    <property type="term" value="C:chloroplast"/>
    <property type="evidence" value="ECO:0007669"/>
    <property type="project" value="TreeGrafter"/>
</dbReference>
<dbReference type="PROSITE" id="PS51375">
    <property type="entry name" value="PPR"/>
    <property type="match status" value="1"/>
</dbReference>
<dbReference type="InterPro" id="IPR011990">
    <property type="entry name" value="TPR-like_helical_dom_sf"/>
</dbReference>
<dbReference type="InterPro" id="IPR002885">
    <property type="entry name" value="PPR_rpt"/>
</dbReference>